<dbReference type="RefSeq" id="WP_121257074.1">
    <property type="nucleotide sequence ID" value="NZ_RBIL01000002.1"/>
</dbReference>
<evidence type="ECO:0000256" key="5">
    <source>
        <dbReference type="ARBA" id="ARBA00001954"/>
    </source>
</evidence>
<evidence type="ECO:0000256" key="8">
    <source>
        <dbReference type="ARBA" id="ARBA00022723"/>
    </source>
</evidence>
<feature type="binding site" evidence="10 14">
    <location>
        <position position="8"/>
    </location>
    <ligand>
        <name>substrate</name>
    </ligand>
</feature>
<comment type="catalytic activity">
    <reaction evidence="1 10 11">
        <text>D-ribulose 5-phosphate = D-xylulose 5-phosphate</text>
        <dbReference type="Rhea" id="RHEA:13677"/>
        <dbReference type="ChEBI" id="CHEBI:57737"/>
        <dbReference type="ChEBI" id="CHEBI:58121"/>
        <dbReference type="EC" id="5.1.3.1"/>
    </reaction>
</comment>
<dbReference type="PANTHER" id="PTHR11749">
    <property type="entry name" value="RIBULOSE-5-PHOSPHATE-3-EPIMERASE"/>
    <property type="match status" value="1"/>
</dbReference>
<evidence type="ECO:0000256" key="6">
    <source>
        <dbReference type="ARBA" id="ARBA00009541"/>
    </source>
</evidence>
<comment type="cofactor">
    <cofactor evidence="4">
        <name>Zn(2+)</name>
        <dbReference type="ChEBI" id="CHEBI:29105"/>
    </cofactor>
</comment>
<evidence type="ECO:0000256" key="4">
    <source>
        <dbReference type="ARBA" id="ARBA00001947"/>
    </source>
</evidence>
<dbReference type="GO" id="GO:0046872">
    <property type="term" value="F:metal ion binding"/>
    <property type="evidence" value="ECO:0007669"/>
    <property type="project" value="UniProtKB-UniRule"/>
</dbReference>
<reference evidence="15 16" key="1">
    <citation type="submission" date="2018-10" db="EMBL/GenBank/DDBJ databases">
        <title>Genomic Encyclopedia of Archaeal and Bacterial Type Strains, Phase II (KMG-II): from individual species to whole genera.</title>
        <authorList>
            <person name="Goeker M."/>
        </authorList>
    </citation>
    <scope>NUCLEOTIDE SEQUENCE [LARGE SCALE GENOMIC DNA]</scope>
    <source>
        <strain evidence="15 16">DSM 14954</strain>
    </source>
</reference>
<comment type="function">
    <text evidence="10">Catalyzes the reversible epimerization of D-ribulose 5-phosphate to D-xylulose 5-phosphate.</text>
</comment>
<evidence type="ECO:0000313" key="15">
    <source>
        <dbReference type="EMBL" id="RKQ87971.1"/>
    </source>
</evidence>
<dbReference type="Proteomes" id="UP000278962">
    <property type="component" value="Unassembled WGS sequence"/>
</dbReference>
<feature type="binding site" evidence="10 13">
    <location>
        <position position="35"/>
    </location>
    <ligand>
        <name>a divalent metal cation</name>
        <dbReference type="ChEBI" id="CHEBI:60240"/>
    </ligand>
</feature>
<keyword evidence="9 10" id="KW-0413">Isomerase</keyword>
<dbReference type="SUPFAM" id="SSF51366">
    <property type="entry name" value="Ribulose-phoshate binding barrel"/>
    <property type="match status" value="1"/>
</dbReference>
<feature type="binding site" evidence="10 13">
    <location>
        <position position="33"/>
    </location>
    <ligand>
        <name>a divalent metal cation</name>
        <dbReference type="ChEBI" id="CHEBI:60240"/>
    </ligand>
</feature>
<evidence type="ECO:0000256" key="13">
    <source>
        <dbReference type="PIRSR" id="PIRSR001461-2"/>
    </source>
</evidence>
<comment type="cofactor">
    <cofactor evidence="2">
        <name>Mn(2+)</name>
        <dbReference type="ChEBI" id="CHEBI:29035"/>
    </cofactor>
</comment>
<dbReference type="GO" id="GO:0005737">
    <property type="term" value="C:cytoplasm"/>
    <property type="evidence" value="ECO:0007669"/>
    <property type="project" value="UniProtKB-ARBA"/>
</dbReference>
<dbReference type="FunFam" id="3.20.20.70:FF:000004">
    <property type="entry name" value="Ribulose-phosphate 3-epimerase"/>
    <property type="match status" value="1"/>
</dbReference>
<dbReference type="OrthoDB" id="1645589at2"/>
<dbReference type="InterPro" id="IPR011060">
    <property type="entry name" value="RibuloseP-bd_barrel"/>
</dbReference>
<comment type="cofactor">
    <cofactor evidence="5">
        <name>Fe(2+)</name>
        <dbReference type="ChEBI" id="CHEBI:29033"/>
    </cofactor>
</comment>
<evidence type="ECO:0000256" key="7">
    <source>
        <dbReference type="ARBA" id="ARBA00013188"/>
    </source>
</evidence>
<feature type="binding site" evidence="14">
    <location>
        <begin position="195"/>
        <end position="196"/>
    </location>
    <ligand>
        <name>substrate</name>
    </ligand>
</feature>
<keyword evidence="16" id="KW-1185">Reference proteome</keyword>
<dbReference type="NCBIfam" id="NF004076">
    <property type="entry name" value="PRK05581.1-4"/>
    <property type="match status" value="1"/>
</dbReference>
<evidence type="ECO:0000256" key="12">
    <source>
        <dbReference type="PIRSR" id="PIRSR001461-1"/>
    </source>
</evidence>
<dbReference type="InterPro" id="IPR026019">
    <property type="entry name" value="Ribul_P_3_epim"/>
</dbReference>
<evidence type="ECO:0000256" key="14">
    <source>
        <dbReference type="PIRSR" id="PIRSR001461-3"/>
    </source>
</evidence>
<name>A0A660L1V3_9ACTN</name>
<dbReference type="GO" id="GO:0004750">
    <property type="term" value="F:D-ribulose-phosphate 3-epimerase activity"/>
    <property type="evidence" value="ECO:0007669"/>
    <property type="project" value="UniProtKB-UniRule"/>
</dbReference>
<keyword evidence="10 11" id="KW-0119">Carbohydrate metabolism</keyword>
<keyword evidence="8 10" id="KW-0479">Metal-binding</keyword>
<evidence type="ECO:0000256" key="1">
    <source>
        <dbReference type="ARBA" id="ARBA00001782"/>
    </source>
</evidence>
<evidence type="ECO:0000256" key="3">
    <source>
        <dbReference type="ARBA" id="ARBA00001941"/>
    </source>
</evidence>
<proteinExistence type="inferred from homology"/>
<evidence type="ECO:0000256" key="10">
    <source>
        <dbReference type="HAMAP-Rule" id="MF_02227"/>
    </source>
</evidence>
<evidence type="ECO:0000256" key="11">
    <source>
        <dbReference type="PIRNR" id="PIRNR001461"/>
    </source>
</evidence>
<sequence>MLKGIAPSILAADFARLGEQVDAVLAAGARVIHVDVMDGHFVPPLTMGDLVVKAIADQVHEANAQIDVHLMVERPEQHVKAFAKAGADSITVHVEATPHLHYALQAIKAEGCLTGVALNPGTPVEAISAVEADMVLCMTVNPGWGGQAFLEPSIAKLGRIRELVGETKPIEVDGGIGAETAARCAAAGATVFVAGTAVFGAQNPQEAVKSISAAVGR</sequence>
<dbReference type="CDD" id="cd00429">
    <property type="entry name" value="RPE"/>
    <property type="match status" value="1"/>
</dbReference>
<comment type="caution">
    <text evidence="10">Lacks conserved residue(s) required for the propagation of feature annotation.</text>
</comment>
<dbReference type="HAMAP" id="MF_02227">
    <property type="entry name" value="RPE"/>
    <property type="match status" value="1"/>
</dbReference>
<feature type="binding site" evidence="10 13">
    <location>
        <position position="69"/>
    </location>
    <ligand>
        <name>a divalent metal cation</name>
        <dbReference type="ChEBI" id="CHEBI:60240"/>
    </ligand>
</feature>
<dbReference type="InterPro" id="IPR000056">
    <property type="entry name" value="Ribul_P_3_epim-like"/>
</dbReference>
<comment type="pathway">
    <text evidence="10">Carbohydrate degradation.</text>
</comment>
<gene>
    <name evidence="10" type="primary">rpe</name>
    <name evidence="15" type="ORF">C8N24_6006</name>
</gene>
<dbReference type="InterPro" id="IPR013785">
    <property type="entry name" value="Aldolase_TIM"/>
</dbReference>
<feature type="active site" description="Proton acceptor" evidence="10 12">
    <location>
        <position position="35"/>
    </location>
</feature>
<protein>
    <recommendedName>
        <fullName evidence="7 10">Ribulose-phosphate 3-epimerase</fullName>
        <ecNumber evidence="7 10">5.1.3.1</ecNumber>
    </recommendedName>
</protein>
<organism evidence="15 16">
    <name type="scientific">Solirubrobacter pauli</name>
    <dbReference type="NCBI Taxonomy" id="166793"/>
    <lineage>
        <taxon>Bacteria</taxon>
        <taxon>Bacillati</taxon>
        <taxon>Actinomycetota</taxon>
        <taxon>Thermoleophilia</taxon>
        <taxon>Solirubrobacterales</taxon>
        <taxon>Solirubrobacteraceae</taxon>
        <taxon>Solirubrobacter</taxon>
    </lineage>
</organism>
<feature type="binding site" evidence="10">
    <location>
        <begin position="173"/>
        <end position="175"/>
    </location>
    <ligand>
        <name>substrate</name>
    </ligand>
</feature>
<dbReference type="Pfam" id="PF00834">
    <property type="entry name" value="Ribul_P_3_epim"/>
    <property type="match status" value="1"/>
</dbReference>
<feature type="binding site" evidence="14">
    <location>
        <position position="175"/>
    </location>
    <ligand>
        <name>substrate</name>
    </ligand>
</feature>
<feature type="active site" description="Proton donor" evidence="10 12">
    <location>
        <position position="173"/>
    </location>
</feature>
<dbReference type="GO" id="GO:0006098">
    <property type="term" value="P:pentose-phosphate shunt"/>
    <property type="evidence" value="ECO:0007669"/>
    <property type="project" value="UniProtKB-UniRule"/>
</dbReference>
<feature type="binding site" evidence="10 14">
    <location>
        <position position="69"/>
    </location>
    <ligand>
        <name>substrate</name>
    </ligand>
</feature>
<comment type="cofactor">
    <cofactor evidence="3">
        <name>Co(2+)</name>
        <dbReference type="ChEBI" id="CHEBI:48828"/>
    </cofactor>
</comment>
<comment type="cofactor">
    <cofactor evidence="10 13">
        <name>a divalent metal cation</name>
        <dbReference type="ChEBI" id="CHEBI:60240"/>
    </cofactor>
    <text evidence="10 13">Binds 1 divalent metal cation per subunit.</text>
</comment>
<accession>A0A660L1V3</accession>
<evidence type="ECO:0000256" key="2">
    <source>
        <dbReference type="ARBA" id="ARBA00001936"/>
    </source>
</evidence>
<dbReference type="PIRSF" id="PIRSF001461">
    <property type="entry name" value="RPE"/>
    <property type="match status" value="1"/>
</dbReference>
<dbReference type="NCBIfam" id="TIGR01163">
    <property type="entry name" value="rpe"/>
    <property type="match status" value="1"/>
</dbReference>
<evidence type="ECO:0000256" key="9">
    <source>
        <dbReference type="ARBA" id="ARBA00023235"/>
    </source>
</evidence>
<keyword evidence="13" id="KW-0862">Zinc</keyword>
<comment type="caution">
    <text evidence="15">The sequence shown here is derived from an EMBL/GenBank/DDBJ whole genome shotgun (WGS) entry which is preliminary data.</text>
</comment>
<dbReference type="EC" id="5.1.3.1" evidence="7 10"/>
<dbReference type="GO" id="GO:0019323">
    <property type="term" value="P:pentose catabolic process"/>
    <property type="evidence" value="ECO:0007669"/>
    <property type="project" value="UniProtKB-UniRule"/>
</dbReference>
<keyword evidence="13" id="KW-0464">Manganese</keyword>
<comment type="similarity">
    <text evidence="6 10 11">Belongs to the ribulose-phosphate 3-epimerase family.</text>
</comment>
<feature type="binding site" evidence="14">
    <location>
        <begin position="143"/>
        <end position="146"/>
    </location>
    <ligand>
        <name>substrate</name>
    </ligand>
</feature>
<keyword evidence="13" id="KW-0170">Cobalt</keyword>
<feature type="binding site" evidence="10 13">
    <location>
        <position position="173"/>
    </location>
    <ligand>
        <name>a divalent metal cation</name>
        <dbReference type="ChEBI" id="CHEBI:60240"/>
    </ligand>
</feature>
<dbReference type="EMBL" id="RBIL01000002">
    <property type="protein sequence ID" value="RKQ87971.1"/>
    <property type="molecule type" value="Genomic_DNA"/>
</dbReference>
<evidence type="ECO:0000313" key="16">
    <source>
        <dbReference type="Proteomes" id="UP000278962"/>
    </source>
</evidence>
<dbReference type="AlphaFoldDB" id="A0A660L1V3"/>
<dbReference type="Gene3D" id="3.20.20.70">
    <property type="entry name" value="Aldolase class I"/>
    <property type="match status" value="1"/>
</dbReference>